<dbReference type="EMBL" id="WTYT01000004">
    <property type="protein sequence ID" value="MXO65964.1"/>
    <property type="molecule type" value="Genomic_DNA"/>
</dbReference>
<name>A0A6I4T3W8_9SPHN</name>
<sequence>MSKRAAQQLPTSAAQDSQLAGEQNGLKGEPKVRDHLPATLPILSDEAAILDSLLGTELARLFEEE</sequence>
<dbReference type="Proteomes" id="UP000438476">
    <property type="component" value="Unassembled WGS sequence"/>
</dbReference>
<accession>A0A6I4T3W8</accession>
<dbReference type="AlphaFoldDB" id="A0A6I4T3W8"/>
<keyword evidence="3" id="KW-1185">Reference proteome</keyword>
<feature type="compositionally biased region" description="Polar residues" evidence="1">
    <location>
        <begin position="8"/>
        <end position="21"/>
    </location>
</feature>
<comment type="caution">
    <text evidence="2">The sequence shown here is derived from an EMBL/GenBank/DDBJ whole genome shotgun (WGS) entry which is preliminary data.</text>
</comment>
<reference evidence="2 3" key="1">
    <citation type="submission" date="2019-12" db="EMBL/GenBank/DDBJ databases">
        <title>Genomic-based taxomic classification of the family Erythrobacteraceae.</title>
        <authorList>
            <person name="Xu L."/>
        </authorList>
    </citation>
    <scope>NUCLEOTIDE SEQUENCE [LARGE SCALE GENOMIC DNA]</scope>
    <source>
        <strain evidence="2 3">LMG 29518</strain>
    </source>
</reference>
<evidence type="ECO:0000256" key="1">
    <source>
        <dbReference type="SAM" id="MobiDB-lite"/>
    </source>
</evidence>
<dbReference type="RefSeq" id="WP_160736425.1">
    <property type="nucleotide sequence ID" value="NZ_WTYT01000004.1"/>
</dbReference>
<proteinExistence type="predicted"/>
<protein>
    <submittedName>
        <fullName evidence="2">Uncharacterized protein</fullName>
    </submittedName>
</protein>
<feature type="region of interest" description="Disordered" evidence="1">
    <location>
        <begin position="1"/>
        <end position="33"/>
    </location>
</feature>
<organism evidence="2 3">
    <name type="scientific">Altericroceibacterium endophyticum</name>
    <dbReference type="NCBI Taxonomy" id="1808508"/>
    <lineage>
        <taxon>Bacteria</taxon>
        <taxon>Pseudomonadati</taxon>
        <taxon>Pseudomonadota</taxon>
        <taxon>Alphaproteobacteria</taxon>
        <taxon>Sphingomonadales</taxon>
        <taxon>Erythrobacteraceae</taxon>
        <taxon>Altericroceibacterium</taxon>
    </lineage>
</organism>
<gene>
    <name evidence="2" type="ORF">GRI91_09375</name>
</gene>
<evidence type="ECO:0000313" key="3">
    <source>
        <dbReference type="Proteomes" id="UP000438476"/>
    </source>
</evidence>
<evidence type="ECO:0000313" key="2">
    <source>
        <dbReference type="EMBL" id="MXO65964.1"/>
    </source>
</evidence>